<keyword evidence="5 13" id="KW-1133">Transmembrane helix</keyword>
<evidence type="ECO:0000256" key="6">
    <source>
        <dbReference type="ARBA" id="ARBA00023034"/>
    </source>
</evidence>
<dbReference type="GO" id="GO:0015386">
    <property type="term" value="F:potassium:proton antiporter activity"/>
    <property type="evidence" value="ECO:0007669"/>
    <property type="project" value="TreeGrafter"/>
</dbReference>
<keyword evidence="10 11" id="KW-0739">Sodium transport</keyword>
<dbReference type="InterPro" id="IPR004709">
    <property type="entry name" value="NaH_exchanger"/>
</dbReference>
<feature type="compositionally biased region" description="Low complexity" evidence="12">
    <location>
        <begin position="589"/>
        <end position="599"/>
    </location>
</feature>
<dbReference type="EMBL" id="LIAE01006965">
    <property type="protein sequence ID" value="PAV83361.1"/>
    <property type="molecule type" value="Genomic_DNA"/>
</dbReference>
<feature type="transmembrane region" description="Helical" evidence="13">
    <location>
        <begin position="7"/>
        <end position="27"/>
    </location>
</feature>
<evidence type="ECO:0000259" key="14">
    <source>
        <dbReference type="Pfam" id="PF00999"/>
    </source>
</evidence>
<feature type="region of interest" description="Disordered" evidence="12">
    <location>
        <begin position="580"/>
        <end position="599"/>
    </location>
</feature>
<evidence type="ECO:0000256" key="8">
    <source>
        <dbReference type="ARBA" id="ARBA00023065"/>
    </source>
</evidence>
<evidence type="ECO:0000256" key="7">
    <source>
        <dbReference type="ARBA" id="ARBA00023053"/>
    </source>
</evidence>
<proteinExistence type="inferred from homology"/>
<evidence type="ECO:0000256" key="1">
    <source>
        <dbReference type="ARBA" id="ARBA00004653"/>
    </source>
</evidence>
<evidence type="ECO:0000256" key="4">
    <source>
        <dbReference type="ARBA" id="ARBA00022692"/>
    </source>
</evidence>
<feature type="transmembrane region" description="Helical" evidence="13">
    <location>
        <begin position="430"/>
        <end position="451"/>
    </location>
</feature>
<keyword evidence="2 11" id="KW-0813">Transport</keyword>
<keyword evidence="8 11" id="KW-0406">Ion transport</keyword>
<feature type="transmembrane region" description="Helical" evidence="13">
    <location>
        <begin position="103"/>
        <end position="123"/>
    </location>
</feature>
<accession>A0A2A2LAP8</accession>
<dbReference type="STRING" id="2018661.A0A2A2LAP8"/>
<dbReference type="GO" id="GO:0015385">
    <property type="term" value="F:sodium:proton antiporter activity"/>
    <property type="evidence" value="ECO:0007669"/>
    <property type="project" value="InterPro"/>
</dbReference>
<evidence type="ECO:0000256" key="9">
    <source>
        <dbReference type="ARBA" id="ARBA00023136"/>
    </source>
</evidence>
<comment type="caution">
    <text evidence="15">The sequence shown here is derived from an EMBL/GenBank/DDBJ whole genome shotgun (WGS) entry which is preliminary data.</text>
</comment>
<feature type="transmembrane region" description="Helical" evidence="13">
    <location>
        <begin position="76"/>
        <end position="96"/>
    </location>
</feature>
<keyword evidence="6" id="KW-0333">Golgi apparatus</keyword>
<feature type="transmembrane region" description="Helical" evidence="13">
    <location>
        <begin position="167"/>
        <end position="191"/>
    </location>
</feature>
<evidence type="ECO:0000256" key="3">
    <source>
        <dbReference type="ARBA" id="ARBA00022449"/>
    </source>
</evidence>
<keyword evidence="3 11" id="KW-0050">Antiport</keyword>
<dbReference type="GO" id="GO:0051453">
    <property type="term" value="P:regulation of intracellular pH"/>
    <property type="evidence" value="ECO:0007669"/>
    <property type="project" value="TreeGrafter"/>
</dbReference>
<evidence type="ECO:0000313" key="16">
    <source>
        <dbReference type="Proteomes" id="UP000218231"/>
    </source>
</evidence>
<feature type="transmembrane region" description="Helical" evidence="13">
    <location>
        <begin position="306"/>
        <end position="323"/>
    </location>
</feature>
<keyword evidence="16" id="KW-1185">Reference proteome</keyword>
<feature type="transmembrane region" description="Helical" evidence="13">
    <location>
        <begin position="203"/>
        <end position="222"/>
    </location>
</feature>
<evidence type="ECO:0000256" key="13">
    <source>
        <dbReference type="SAM" id="Phobius"/>
    </source>
</evidence>
<keyword evidence="9 13" id="KW-0472">Membrane</keyword>
<dbReference type="OrthoDB" id="196264at2759"/>
<name>A0A2A2LAP8_9BILA</name>
<dbReference type="InterPro" id="IPR006153">
    <property type="entry name" value="Cation/H_exchanger_TM"/>
</dbReference>
<gene>
    <name evidence="15" type="ORF">WR25_16109</name>
</gene>
<feature type="transmembrane region" description="Helical" evidence="13">
    <location>
        <begin position="138"/>
        <end position="155"/>
    </location>
</feature>
<feature type="transmembrane region" description="Helical" evidence="13">
    <location>
        <begin position="463"/>
        <end position="489"/>
    </location>
</feature>
<feature type="domain" description="Cation/H+ exchanger transmembrane" evidence="14">
    <location>
        <begin position="90"/>
        <end position="475"/>
    </location>
</feature>
<protein>
    <recommendedName>
        <fullName evidence="11">Sodium/hydrogen exchanger</fullName>
    </recommendedName>
</protein>
<comment type="similarity">
    <text evidence="11">Belongs to the monovalent cation:proton antiporter 1 (CPA1) transporter (TC 2.A.36) family.</text>
</comment>
<feature type="transmembrane region" description="Helical" evidence="13">
    <location>
        <begin position="234"/>
        <end position="254"/>
    </location>
</feature>
<feature type="transmembrane region" description="Helical" evidence="13">
    <location>
        <begin position="392"/>
        <end position="409"/>
    </location>
</feature>
<reference evidence="15 16" key="1">
    <citation type="journal article" date="2017" name="Curr. Biol.">
        <title>Genome architecture and evolution of a unichromosomal asexual nematode.</title>
        <authorList>
            <person name="Fradin H."/>
            <person name="Zegar C."/>
            <person name="Gutwein M."/>
            <person name="Lucas J."/>
            <person name="Kovtun M."/>
            <person name="Corcoran D."/>
            <person name="Baugh L.R."/>
            <person name="Kiontke K."/>
            <person name="Gunsalus K."/>
            <person name="Fitch D.H."/>
            <person name="Piano F."/>
        </authorList>
    </citation>
    <scope>NUCLEOTIDE SEQUENCE [LARGE SCALE GENOMIC DNA]</scope>
    <source>
        <strain evidence="15">PF1309</strain>
    </source>
</reference>
<dbReference type="InterPro" id="IPR018422">
    <property type="entry name" value="Cation/H_exchanger_CPA1"/>
</dbReference>
<evidence type="ECO:0000256" key="10">
    <source>
        <dbReference type="ARBA" id="ARBA00023201"/>
    </source>
</evidence>
<sequence>MQYHIRPLSIFFVSITVLLLQLALVSVDGVNSEVSTDAYYNKTEASMGIVETNASNIETKGAAIVGNAIEEKKRSLAIFFILLVLVLATLTVHMLIISNITFIPESLAIVILGSLIGSILRYTSNKDWSEIEALSPDVFFLILLPPMIFEGAYNINKGSFFSNFVPILTFAILGTTISSIFIGLCLYVLGLADLIYKLNVFEAVAFGSMISAVDPVATLAIFNVVKVDELLRMLVFGESMLNDAVSIVFAATALQYSKMNNLNTAEVILSATSSFIYVFVLSAALGTAIGLISALLFKHVDLRKTHALEFALLIIFSYIPYGFAESINLSGIVAILFVGLCMSQYTRQNISLFTHVAFQTTLRTISFVAETCTFAYLGLAFFTIKLNFQTSFILWTIMLCLVGRALSIFPLSYCVNKCRPQVQINTKNQIIMWFSGMRGAVCFALALYMDIPKETKTVILTSTLFLILFTMMAMGGAAMPFISFINTCYPNVVEEKKRTRRNRTENREARRKKRRPILSKTHEMAQFADEEWNKTSFNDKTTKLGSFMSYLFVRKFTEKERQEERLTVNRLTQKACLLREESTEDDETGLTGDDVPLIA</sequence>
<dbReference type="AlphaFoldDB" id="A0A2A2LAP8"/>
<keyword evidence="4 11" id="KW-0812">Transmembrane</keyword>
<dbReference type="Gene3D" id="6.10.140.1330">
    <property type="match status" value="1"/>
</dbReference>
<dbReference type="PANTHER" id="PTHR10110:SF191">
    <property type="entry name" value="SODIUM_HYDROGEN EXCHANGER 8"/>
    <property type="match status" value="1"/>
</dbReference>
<dbReference type="Proteomes" id="UP000218231">
    <property type="component" value="Unassembled WGS sequence"/>
</dbReference>
<evidence type="ECO:0000313" key="15">
    <source>
        <dbReference type="EMBL" id="PAV83361.1"/>
    </source>
</evidence>
<dbReference type="PANTHER" id="PTHR10110">
    <property type="entry name" value="SODIUM/HYDROGEN EXCHANGER"/>
    <property type="match status" value="1"/>
</dbReference>
<feature type="transmembrane region" description="Helical" evidence="13">
    <location>
        <begin position="367"/>
        <end position="386"/>
    </location>
</feature>
<dbReference type="GO" id="GO:0000139">
    <property type="term" value="C:Golgi membrane"/>
    <property type="evidence" value="ECO:0007669"/>
    <property type="project" value="UniProtKB-SubCell"/>
</dbReference>
<evidence type="ECO:0000256" key="12">
    <source>
        <dbReference type="SAM" id="MobiDB-lite"/>
    </source>
</evidence>
<organism evidence="15 16">
    <name type="scientific">Diploscapter pachys</name>
    <dbReference type="NCBI Taxonomy" id="2018661"/>
    <lineage>
        <taxon>Eukaryota</taxon>
        <taxon>Metazoa</taxon>
        <taxon>Ecdysozoa</taxon>
        <taxon>Nematoda</taxon>
        <taxon>Chromadorea</taxon>
        <taxon>Rhabditida</taxon>
        <taxon>Rhabditina</taxon>
        <taxon>Rhabditomorpha</taxon>
        <taxon>Rhabditoidea</taxon>
        <taxon>Rhabditidae</taxon>
        <taxon>Diploscapter</taxon>
    </lineage>
</organism>
<dbReference type="PRINTS" id="PR01084">
    <property type="entry name" value="NAHEXCHNGR"/>
</dbReference>
<keyword evidence="7" id="KW-0915">Sodium</keyword>
<dbReference type="Pfam" id="PF00999">
    <property type="entry name" value="Na_H_Exchanger"/>
    <property type="match status" value="1"/>
</dbReference>
<dbReference type="NCBIfam" id="TIGR00840">
    <property type="entry name" value="b_cpa1"/>
    <property type="match status" value="1"/>
</dbReference>
<evidence type="ECO:0000256" key="5">
    <source>
        <dbReference type="ARBA" id="ARBA00022989"/>
    </source>
</evidence>
<evidence type="ECO:0000256" key="11">
    <source>
        <dbReference type="RuleBase" id="RU003722"/>
    </source>
</evidence>
<feature type="transmembrane region" description="Helical" evidence="13">
    <location>
        <begin position="274"/>
        <end position="297"/>
    </location>
</feature>
<comment type="subcellular location">
    <subcellularLocation>
        <location evidence="1">Golgi apparatus membrane</location>
        <topology evidence="1">Multi-pass membrane protein</topology>
    </subcellularLocation>
</comment>
<evidence type="ECO:0000256" key="2">
    <source>
        <dbReference type="ARBA" id="ARBA00022448"/>
    </source>
</evidence>